<feature type="non-terminal residue" evidence="2">
    <location>
        <position position="1"/>
    </location>
</feature>
<dbReference type="AlphaFoldDB" id="A0AA89C2M3"/>
<sequence length="131" mass="15136">CQCEQCTIMPTALECLCCGENAHAQAKIGIYKDKTGKQLKCITQHPGFNTVCLDEEVLDTAYSHYKQQYGQQIHDMNQRHRYTGYRQFVRWIWGVLGKEIRVVIPSCAVHKIRETFPSADQTYHGFEYSNS</sequence>
<protein>
    <recommendedName>
        <fullName evidence="1">P2X purinoreceptor 7 intracellular domain-containing protein</fullName>
    </recommendedName>
</protein>
<dbReference type="InterPro" id="IPR046815">
    <property type="entry name" value="P2RX7_C"/>
</dbReference>
<proteinExistence type="predicted"/>
<keyword evidence="3" id="KW-1185">Reference proteome</keyword>
<dbReference type="PANTHER" id="PTHR36981:SF1">
    <property type="entry name" value="P2X PURINORECEPTOR 7 INTRACELLULAR DOMAIN-CONTAINING PROTEIN"/>
    <property type="match status" value="1"/>
</dbReference>
<dbReference type="Pfam" id="PF20478">
    <property type="entry name" value="P2RX7_C"/>
    <property type="match status" value="1"/>
</dbReference>
<name>A0AA89C2M3_PINIB</name>
<accession>A0AA89C2M3</accession>
<evidence type="ECO:0000313" key="2">
    <source>
        <dbReference type="EMBL" id="KAK3106356.1"/>
    </source>
</evidence>
<reference evidence="2" key="1">
    <citation type="submission" date="2019-08" db="EMBL/GenBank/DDBJ databases">
        <title>The improved chromosome-level genome for the pearl oyster Pinctada fucata martensii using PacBio sequencing and Hi-C.</title>
        <authorList>
            <person name="Zheng Z."/>
        </authorList>
    </citation>
    <scope>NUCLEOTIDE SEQUENCE</scope>
    <source>
        <strain evidence="2">ZZ-2019</strain>
        <tissue evidence="2">Adductor muscle</tissue>
    </source>
</reference>
<comment type="caution">
    <text evidence="2">The sequence shown here is derived from an EMBL/GenBank/DDBJ whole genome shotgun (WGS) entry which is preliminary data.</text>
</comment>
<dbReference type="EMBL" id="VSWD01000003">
    <property type="protein sequence ID" value="KAK3106356.1"/>
    <property type="molecule type" value="Genomic_DNA"/>
</dbReference>
<dbReference type="Proteomes" id="UP001186944">
    <property type="component" value="Unassembled WGS sequence"/>
</dbReference>
<gene>
    <name evidence="2" type="ORF">FSP39_018361</name>
</gene>
<feature type="domain" description="P2X purinoreceptor 7 intracellular" evidence="1">
    <location>
        <begin position="1"/>
        <end position="127"/>
    </location>
</feature>
<evidence type="ECO:0000259" key="1">
    <source>
        <dbReference type="Pfam" id="PF20478"/>
    </source>
</evidence>
<evidence type="ECO:0000313" key="3">
    <source>
        <dbReference type="Proteomes" id="UP001186944"/>
    </source>
</evidence>
<organism evidence="2 3">
    <name type="scientific">Pinctada imbricata</name>
    <name type="common">Atlantic pearl-oyster</name>
    <name type="synonym">Pinctada martensii</name>
    <dbReference type="NCBI Taxonomy" id="66713"/>
    <lineage>
        <taxon>Eukaryota</taxon>
        <taxon>Metazoa</taxon>
        <taxon>Spiralia</taxon>
        <taxon>Lophotrochozoa</taxon>
        <taxon>Mollusca</taxon>
        <taxon>Bivalvia</taxon>
        <taxon>Autobranchia</taxon>
        <taxon>Pteriomorphia</taxon>
        <taxon>Pterioida</taxon>
        <taxon>Pterioidea</taxon>
        <taxon>Pteriidae</taxon>
        <taxon>Pinctada</taxon>
    </lineage>
</organism>
<dbReference type="PANTHER" id="PTHR36981">
    <property type="entry name" value="ZGC:195170"/>
    <property type="match status" value="1"/>
</dbReference>